<organism evidence="6 7">
    <name type="scientific">Collimonas pratensis</name>
    <dbReference type="NCBI Taxonomy" id="279113"/>
    <lineage>
        <taxon>Bacteria</taxon>
        <taxon>Pseudomonadati</taxon>
        <taxon>Pseudomonadota</taxon>
        <taxon>Betaproteobacteria</taxon>
        <taxon>Burkholderiales</taxon>
        <taxon>Oxalobacteraceae</taxon>
        <taxon>Collimonas</taxon>
    </lineage>
</organism>
<evidence type="ECO:0000256" key="4">
    <source>
        <dbReference type="SAM" id="MobiDB-lite"/>
    </source>
</evidence>
<evidence type="ECO:0000313" key="7">
    <source>
        <dbReference type="Proteomes" id="UP000074914"/>
    </source>
</evidence>
<evidence type="ECO:0000256" key="5">
    <source>
        <dbReference type="SAM" id="SignalP"/>
    </source>
</evidence>
<dbReference type="RefSeq" id="WP_062118705.1">
    <property type="nucleotide sequence ID" value="NZ_CP013236.1"/>
</dbReference>
<evidence type="ECO:0000256" key="1">
    <source>
        <dbReference type="ARBA" id="ARBA00004442"/>
    </source>
</evidence>
<dbReference type="Proteomes" id="UP000074914">
    <property type="component" value="Chromosome"/>
</dbReference>
<comment type="subcellular location">
    <subcellularLocation>
        <location evidence="1">Cell outer membrane</location>
    </subcellularLocation>
</comment>
<gene>
    <name evidence="6" type="ORF">CPter291_4397</name>
</gene>
<dbReference type="EMBL" id="CP013236">
    <property type="protein sequence ID" value="AMP16623.1"/>
    <property type="molecule type" value="Genomic_DNA"/>
</dbReference>
<reference evidence="6 7" key="1">
    <citation type="submission" date="2015-11" db="EMBL/GenBank/DDBJ databases">
        <title>Exploring the genomic traits of fungus-feeding bacterial genus Collimonas.</title>
        <authorList>
            <person name="Song C."/>
            <person name="Schmidt R."/>
            <person name="de Jager V."/>
            <person name="Krzyzanowska D."/>
            <person name="Jongedijk E."/>
            <person name="Cankar K."/>
            <person name="Beekwilder J."/>
            <person name="van Veen A."/>
            <person name="de Boer W."/>
            <person name="van Veen J.A."/>
            <person name="Garbeva P."/>
        </authorList>
    </citation>
    <scope>NUCLEOTIDE SEQUENCE [LARGE SCALE GENOMIC DNA]</scope>
    <source>
        <strain evidence="6 7">Ter291</strain>
    </source>
</reference>
<name>A0ABM5ZCE8_9BURK</name>
<keyword evidence="2" id="KW-0472">Membrane</keyword>
<evidence type="ECO:0000313" key="6">
    <source>
        <dbReference type="EMBL" id="AMP16623.1"/>
    </source>
</evidence>
<evidence type="ECO:0000256" key="3">
    <source>
        <dbReference type="ARBA" id="ARBA00023237"/>
    </source>
</evidence>
<evidence type="ECO:0000256" key="2">
    <source>
        <dbReference type="ARBA" id="ARBA00023136"/>
    </source>
</evidence>
<feature type="region of interest" description="Disordered" evidence="4">
    <location>
        <begin position="189"/>
        <end position="210"/>
    </location>
</feature>
<sequence length="346" mass="36939">MATPFSRLARSGLLPLAALSLSTLSLSLLFPQTALACASCGCTLSSDWDNLGISSSSGLKMDLRYDYLDQNQLRSGSGKISPAAASQISHNGDPQEVERYTRNNYLTLGLDYSFNPDWGINLQLPYIMRSHSTLGTASDGVTPGDGGGQYDSRTSSIGDIKLIGRYQGFTPEHNFGILFGVKLPTGSHTDTALSSDPTAPGQVAIDRGLQPGSGTTDAILGIYYMDTLSQNLDYFAQGIVQKALNSSDQYRPGDGANLNLGLRYVGNSSFTPQIQLNVRRVLHDVGANADTISTGGTLVYLSPGINVPISQQVSLYGFVQLPVYQKVNGAQLAPRYTATIGARYAF</sequence>
<keyword evidence="5" id="KW-0732">Signal</keyword>
<feature type="signal peptide" evidence="5">
    <location>
        <begin position="1"/>
        <end position="36"/>
    </location>
</feature>
<accession>A0ABM5ZCE8</accession>
<keyword evidence="7" id="KW-1185">Reference proteome</keyword>
<protein>
    <submittedName>
        <fullName evidence="6">Lipoprotein</fullName>
    </submittedName>
</protein>
<dbReference type="Gene3D" id="2.40.170.20">
    <property type="entry name" value="TonB-dependent receptor, beta-barrel domain"/>
    <property type="match status" value="1"/>
</dbReference>
<feature type="chain" id="PRO_5045743637" evidence="5">
    <location>
        <begin position="37"/>
        <end position="346"/>
    </location>
</feature>
<keyword evidence="6" id="KW-0449">Lipoprotein</keyword>
<dbReference type="SUPFAM" id="SSF56935">
    <property type="entry name" value="Porins"/>
    <property type="match status" value="1"/>
</dbReference>
<proteinExistence type="predicted"/>
<keyword evidence="3" id="KW-0998">Cell outer membrane</keyword>
<dbReference type="InterPro" id="IPR036942">
    <property type="entry name" value="Beta-barrel_TonB_sf"/>
</dbReference>